<dbReference type="Proteomes" id="UP000516134">
    <property type="component" value="Chromosome"/>
</dbReference>
<evidence type="ECO:0000313" key="2">
    <source>
        <dbReference type="Proteomes" id="UP000516134"/>
    </source>
</evidence>
<reference evidence="1 2" key="1">
    <citation type="submission" date="2020-08" db="EMBL/GenBank/DDBJ databases">
        <title>Genome sequence of Sphingomonas daechungensis KACC 18115T.</title>
        <authorList>
            <person name="Hyun D.-W."/>
            <person name="Bae J.-W."/>
        </authorList>
    </citation>
    <scope>NUCLEOTIDE SEQUENCE [LARGE SCALE GENOMIC DNA]</scope>
    <source>
        <strain evidence="1 2">KACC 18115</strain>
    </source>
</reference>
<organism evidence="1 2">
    <name type="scientific">Sphingomonas daechungensis</name>
    <dbReference type="NCBI Taxonomy" id="1176646"/>
    <lineage>
        <taxon>Bacteria</taxon>
        <taxon>Pseudomonadati</taxon>
        <taxon>Pseudomonadota</taxon>
        <taxon>Alphaproteobacteria</taxon>
        <taxon>Sphingomonadales</taxon>
        <taxon>Sphingomonadaceae</taxon>
        <taxon>Sphingomonas</taxon>
    </lineage>
</organism>
<gene>
    <name evidence="1" type="ORF">H9L15_08175</name>
</gene>
<evidence type="ECO:0000313" key="1">
    <source>
        <dbReference type="EMBL" id="QNP42320.1"/>
    </source>
</evidence>
<proteinExistence type="predicted"/>
<protein>
    <recommendedName>
        <fullName evidence="3">DUF2490 domain-containing protein</fullName>
    </recommendedName>
</protein>
<sequence length="169" mass="19094">MNEARLTARATLFHELEDTGTFSLRIMSRWTYVGEDFSQFDHAQQRYTVSFAPNISDKVGASVSAEYRASPEARERRFVGTGNIDVTLVESKGLRLGFFQELAFSRFTGGSNDGRTDLLSLSELLLTPNWSLPNGMRLSFAASLNHRFSNRERSRFTALQVGPTLGWRF</sequence>
<dbReference type="RefSeq" id="WP_187713753.1">
    <property type="nucleotide sequence ID" value="NZ_CP060780.1"/>
</dbReference>
<dbReference type="EMBL" id="CP060780">
    <property type="protein sequence ID" value="QNP42320.1"/>
    <property type="molecule type" value="Genomic_DNA"/>
</dbReference>
<name>A0ABX6SY29_9SPHN</name>
<evidence type="ECO:0008006" key="3">
    <source>
        <dbReference type="Google" id="ProtNLM"/>
    </source>
</evidence>
<accession>A0ABX6SY29</accession>
<keyword evidence="2" id="KW-1185">Reference proteome</keyword>